<dbReference type="Proteomes" id="UP000070383">
    <property type="component" value="Unassembled WGS sequence"/>
</dbReference>
<keyword evidence="2" id="KW-1185">Reference proteome</keyword>
<sequence>MGIFALFPNKASFKIKKGCVKFCVLKLMIKLRKTTHLHG</sequence>
<accession>A0A133KIF6</accession>
<gene>
    <name evidence="1" type="ORF">HMPREF3200_00117</name>
</gene>
<comment type="caution">
    <text evidence="1">The sequence shown here is derived from an EMBL/GenBank/DDBJ whole genome shotgun (WGS) entry which is preliminary data.</text>
</comment>
<dbReference type="STRING" id="33036.HMPREF3200_00117"/>
<reference evidence="2" key="1">
    <citation type="submission" date="2016-01" db="EMBL/GenBank/DDBJ databases">
        <authorList>
            <person name="Mitreva M."/>
            <person name="Pepin K.H."/>
            <person name="Mihindukulasuriya K.A."/>
            <person name="Fulton R."/>
            <person name="Fronick C."/>
            <person name="O'Laughlin M."/>
            <person name="Miner T."/>
            <person name="Herter B."/>
            <person name="Rosa B.A."/>
            <person name="Cordes M."/>
            <person name="Tomlinson C."/>
            <person name="Wollam A."/>
            <person name="Palsikar V.B."/>
            <person name="Mardis E.R."/>
            <person name="Wilson R.K."/>
        </authorList>
    </citation>
    <scope>NUCLEOTIDE SEQUENCE [LARGE SCALE GENOMIC DNA]</scope>
    <source>
        <strain evidence="2">MJR8151</strain>
    </source>
</reference>
<dbReference type="EMBL" id="LRPM01000003">
    <property type="protein sequence ID" value="KWZ79389.1"/>
    <property type="molecule type" value="Genomic_DNA"/>
</dbReference>
<protein>
    <submittedName>
        <fullName evidence="1">Uncharacterized protein</fullName>
    </submittedName>
</protein>
<proteinExistence type="predicted"/>
<dbReference type="AlphaFoldDB" id="A0A133KIF6"/>
<organism evidence="1 2">
    <name type="scientific">Anaerococcus tetradius</name>
    <dbReference type="NCBI Taxonomy" id="33036"/>
    <lineage>
        <taxon>Bacteria</taxon>
        <taxon>Bacillati</taxon>
        <taxon>Bacillota</taxon>
        <taxon>Tissierellia</taxon>
        <taxon>Tissierellales</taxon>
        <taxon>Peptoniphilaceae</taxon>
        <taxon>Anaerococcus</taxon>
    </lineage>
</organism>
<evidence type="ECO:0000313" key="1">
    <source>
        <dbReference type="EMBL" id="KWZ79389.1"/>
    </source>
</evidence>
<name>A0A133KIF6_9FIRM</name>
<evidence type="ECO:0000313" key="2">
    <source>
        <dbReference type="Proteomes" id="UP000070383"/>
    </source>
</evidence>
<dbReference type="PATRIC" id="fig|33036.3.peg.120"/>